<dbReference type="InterPro" id="IPR048267">
    <property type="entry name" value="Arginosuc_syn_N"/>
</dbReference>
<evidence type="ECO:0000256" key="3">
    <source>
        <dbReference type="ARBA" id="ARBA00022571"/>
    </source>
</evidence>
<dbReference type="PANTHER" id="PTHR11587:SF2">
    <property type="entry name" value="ARGININOSUCCINATE SYNTHASE"/>
    <property type="match status" value="1"/>
</dbReference>
<evidence type="ECO:0000256" key="1">
    <source>
        <dbReference type="ARBA" id="ARBA00004967"/>
    </source>
</evidence>
<comment type="caution">
    <text evidence="11">The sequence shown here is derived from an EMBL/GenBank/DDBJ whole genome shotgun (WGS) entry which is preliminary data.</text>
</comment>
<keyword evidence="4" id="KW-0436">Ligase</keyword>
<feature type="domain" description="Arginosuccinate synthase-like N-terminal" evidence="9">
    <location>
        <begin position="57"/>
        <end position="217"/>
    </location>
</feature>
<dbReference type="InterPro" id="IPR001518">
    <property type="entry name" value="Arginosuc_synth"/>
</dbReference>
<evidence type="ECO:0000259" key="10">
    <source>
        <dbReference type="Pfam" id="PF20979"/>
    </source>
</evidence>
<dbReference type="Gene3D" id="3.90.1260.10">
    <property type="entry name" value="Argininosuccinate synthetase, chain A, domain 2"/>
    <property type="match status" value="1"/>
</dbReference>
<reference evidence="11" key="1">
    <citation type="submission" date="2023-10" db="EMBL/GenBank/DDBJ databases">
        <authorList>
            <person name="Chen Y."/>
            <person name="Shah S."/>
            <person name="Dougan E. K."/>
            <person name="Thang M."/>
            <person name="Chan C."/>
        </authorList>
    </citation>
    <scope>NUCLEOTIDE SEQUENCE [LARGE SCALE GENOMIC DNA]</scope>
</reference>
<dbReference type="Proteomes" id="UP001189429">
    <property type="component" value="Unassembled WGS sequence"/>
</dbReference>
<dbReference type="SUPFAM" id="SSF52402">
    <property type="entry name" value="Adenine nucleotide alpha hydrolases-like"/>
    <property type="match status" value="1"/>
</dbReference>
<protein>
    <recommendedName>
        <fullName evidence="2">argininosuccinate synthase</fullName>
        <ecNumber evidence="2">6.3.4.5</ecNumber>
    </recommendedName>
</protein>
<dbReference type="SUPFAM" id="SSF69864">
    <property type="entry name" value="Argininosuccinate synthetase, C-terminal domain"/>
    <property type="match status" value="1"/>
</dbReference>
<evidence type="ECO:0000313" key="12">
    <source>
        <dbReference type="Proteomes" id="UP001189429"/>
    </source>
</evidence>
<dbReference type="CDD" id="cd01999">
    <property type="entry name" value="ASS"/>
    <property type="match status" value="1"/>
</dbReference>
<name>A0ABN9V2U3_9DINO</name>
<feature type="compositionally biased region" description="Basic and acidic residues" evidence="8">
    <location>
        <begin position="13"/>
        <end position="22"/>
    </location>
</feature>
<dbReference type="InterPro" id="IPR023434">
    <property type="entry name" value="Arginosuc_synth_type_1_subfam"/>
</dbReference>
<evidence type="ECO:0000256" key="8">
    <source>
        <dbReference type="SAM" id="MobiDB-lite"/>
    </source>
</evidence>
<feature type="domain" description="Arginosuccinate synthase C-terminal" evidence="10">
    <location>
        <begin position="229"/>
        <end position="447"/>
    </location>
</feature>
<dbReference type="Pfam" id="PF00764">
    <property type="entry name" value="Arginosuc_synth"/>
    <property type="match status" value="1"/>
</dbReference>
<keyword evidence="5" id="KW-0028">Amino-acid biosynthesis</keyword>
<gene>
    <name evidence="11" type="ORF">PCOR1329_LOCUS53899</name>
</gene>
<keyword evidence="7" id="KW-0067">ATP-binding</keyword>
<evidence type="ECO:0000313" key="11">
    <source>
        <dbReference type="EMBL" id="CAK0866800.1"/>
    </source>
</evidence>
<keyword evidence="3" id="KW-0055">Arginine biosynthesis</keyword>
<comment type="pathway">
    <text evidence="1">Amino-acid biosynthesis; L-arginine biosynthesis; L-arginine from L-ornithine and carbamoyl phosphate: step 2/3.</text>
</comment>
<dbReference type="PANTHER" id="PTHR11587">
    <property type="entry name" value="ARGININOSUCCINATE SYNTHASE"/>
    <property type="match status" value="1"/>
</dbReference>
<dbReference type="Pfam" id="PF20979">
    <property type="entry name" value="Arginosuc_syn_C"/>
    <property type="match status" value="1"/>
</dbReference>
<evidence type="ECO:0000259" key="9">
    <source>
        <dbReference type="Pfam" id="PF00764"/>
    </source>
</evidence>
<feature type="region of interest" description="Disordered" evidence="8">
    <location>
        <begin position="1"/>
        <end position="33"/>
    </location>
</feature>
<sequence length="467" mass="51279">MRAARARRYSRSPRREARKEVAHQISQPARSLPAMADGAKESEILKGYVKNGDVVGICVSGGLDSKTVALRLRLAGVKVKCFTADIGQPDEDDISDVVKKMAPCGVETTVVDLKDDIAECAFECIACMAMYDGGYWQSTGVGRIVTARGLLLAMKKQGCTVLSHGATGRGNDQVRFERYANVIDPNFKVYAPWRDPTLLEEFPGRTQMLEYLQKHNIGHQIVSQAKKRYSTDANICGLSNEAEDLESMETSMTICNPVMGVWPKDAPEKPEEVTFKFQRGRCVAINGTEMTPLRVIQEANKIGGRNGLGLSHALENRILGTKSRGVYEAPGMTLLGRALTYVYQSVLDRRSTGLFKTLSSHVADQIYDGRYFDPSTRVAINAIWQLAEPADGTVKVELYKGNVHFLSLVDCPHSLYFEADSSMEASEGLNPVSSQGFLEVSGVEAKSMAKAGLIDYGSVWAKRQKKA</sequence>
<evidence type="ECO:0000256" key="6">
    <source>
        <dbReference type="ARBA" id="ARBA00022741"/>
    </source>
</evidence>
<feature type="compositionally biased region" description="Basic residues" evidence="8">
    <location>
        <begin position="1"/>
        <end position="12"/>
    </location>
</feature>
<accession>A0ABN9V2U3</accession>
<dbReference type="EMBL" id="CAUYUJ010016576">
    <property type="protein sequence ID" value="CAK0866800.1"/>
    <property type="molecule type" value="Genomic_DNA"/>
</dbReference>
<dbReference type="EC" id="6.3.4.5" evidence="2"/>
<proteinExistence type="predicted"/>
<evidence type="ECO:0000256" key="4">
    <source>
        <dbReference type="ARBA" id="ARBA00022598"/>
    </source>
</evidence>
<dbReference type="InterPro" id="IPR014729">
    <property type="entry name" value="Rossmann-like_a/b/a_fold"/>
</dbReference>
<evidence type="ECO:0000256" key="2">
    <source>
        <dbReference type="ARBA" id="ARBA00012286"/>
    </source>
</evidence>
<dbReference type="InterPro" id="IPR024074">
    <property type="entry name" value="AS_cat/multimer_dom_body"/>
</dbReference>
<evidence type="ECO:0000256" key="7">
    <source>
        <dbReference type="ARBA" id="ARBA00022840"/>
    </source>
</evidence>
<evidence type="ECO:0000256" key="5">
    <source>
        <dbReference type="ARBA" id="ARBA00022605"/>
    </source>
</evidence>
<keyword evidence="6" id="KW-0547">Nucleotide-binding</keyword>
<dbReference type="InterPro" id="IPR048268">
    <property type="entry name" value="Arginosuc_syn_C"/>
</dbReference>
<dbReference type="PROSITE" id="PS00565">
    <property type="entry name" value="ARGININOSUCCIN_SYN_2"/>
    <property type="match status" value="1"/>
</dbReference>
<dbReference type="Gene3D" id="3.40.50.620">
    <property type="entry name" value="HUPs"/>
    <property type="match status" value="1"/>
</dbReference>
<organism evidence="11 12">
    <name type="scientific">Prorocentrum cordatum</name>
    <dbReference type="NCBI Taxonomy" id="2364126"/>
    <lineage>
        <taxon>Eukaryota</taxon>
        <taxon>Sar</taxon>
        <taxon>Alveolata</taxon>
        <taxon>Dinophyceae</taxon>
        <taxon>Prorocentrales</taxon>
        <taxon>Prorocentraceae</taxon>
        <taxon>Prorocentrum</taxon>
    </lineage>
</organism>
<dbReference type="InterPro" id="IPR018223">
    <property type="entry name" value="Arginosuc_synth_CS"/>
</dbReference>
<dbReference type="NCBIfam" id="TIGR00032">
    <property type="entry name" value="argG"/>
    <property type="match status" value="1"/>
</dbReference>
<keyword evidence="12" id="KW-1185">Reference proteome</keyword>